<sequence length="295" mass="33630">MQKLTQTFSTMKNSYISPVIIGKLANKRGNFNYEKLLILLGELNINFSKRHVYASAMLIRAVLDHVPPLLGLGTFEEVVNNYSWSQTDGRFMKSLLDFKDEANDILHTPISEKGNYLSMDNIPSSNRLNRLLEECLLKGDNFTPIAISSKPVKTQQPNLSVQLSETSIRWANFAVGRYVWSSFRLSLTIDNYKNSRPDYLKTMLIAHDTDGKWTANHFIFETGKAEHQYQKDEEFRIEPYEVKTVPVFISQTEPATNTVRTPMPDFDRDTLKLVISTKSGAEFIIPIKPGWVANG</sequence>
<evidence type="ECO:0000313" key="2">
    <source>
        <dbReference type="Proteomes" id="UP000178851"/>
    </source>
</evidence>
<gene>
    <name evidence="1" type="ORF">A2627_05560</name>
</gene>
<dbReference type="EMBL" id="MGGI01000010">
    <property type="protein sequence ID" value="OGM26853.1"/>
    <property type="molecule type" value="Genomic_DNA"/>
</dbReference>
<protein>
    <submittedName>
        <fullName evidence="1">Uncharacterized protein</fullName>
    </submittedName>
</protein>
<accession>A0A1F7YHS5</accession>
<name>A0A1F7YHS5_9BACT</name>
<evidence type="ECO:0000313" key="1">
    <source>
        <dbReference type="EMBL" id="OGM26853.1"/>
    </source>
</evidence>
<comment type="caution">
    <text evidence="1">The sequence shown here is derived from an EMBL/GenBank/DDBJ whole genome shotgun (WGS) entry which is preliminary data.</text>
</comment>
<dbReference type="AlphaFoldDB" id="A0A1F7YHS5"/>
<reference evidence="1 2" key="1">
    <citation type="journal article" date="2016" name="Nat. Commun.">
        <title>Thousands of microbial genomes shed light on interconnected biogeochemical processes in an aquifer system.</title>
        <authorList>
            <person name="Anantharaman K."/>
            <person name="Brown C.T."/>
            <person name="Hug L.A."/>
            <person name="Sharon I."/>
            <person name="Castelle C.J."/>
            <person name="Probst A.J."/>
            <person name="Thomas B.C."/>
            <person name="Singh A."/>
            <person name="Wilkins M.J."/>
            <person name="Karaoz U."/>
            <person name="Brodie E.L."/>
            <person name="Williams K.H."/>
            <person name="Hubbard S.S."/>
            <person name="Banfield J.F."/>
        </authorList>
    </citation>
    <scope>NUCLEOTIDE SEQUENCE [LARGE SCALE GENOMIC DNA]</scope>
</reference>
<proteinExistence type="predicted"/>
<organism evidence="1 2">
    <name type="scientific">Candidatus Woesebacteria bacterium RIFCSPHIGHO2_01_FULL_39_28</name>
    <dbReference type="NCBI Taxonomy" id="1802496"/>
    <lineage>
        <taxon>Bacteria</taxon>
        <taxon>Candidatus Woeseibacteriota</taxon>
    </lineage>
</organism>
<dbReference type="Proteomes" id="UP000178851">
    <property type="component" value="Unassembled WGS sequence"/>
</dbReference>